<dbReference type="AlphaFoldDB" id="A0A1G8VH99"/>
<organism evidence="2 3">
    <name type="scientific">Natronorubrum texcoconense</name>
    <dbReference type="NCBI Taxonomy" id="1095776"/>
    <lineage>
        <taxon>Archaea</taxon>
        <taxon>Methanobacteriati</taxon>
        <taxon>Methanobacteriota</taxon>
        <taxon>Stenosarchaea group</taxon>
        <taxon>Halobacteria</taxon>
        <taxon>Halobacteriales</taxon>
        <taxon>Natrialbaceae</taxon>
        <taxon>Natronorubrum</taxon>
    </lineage>
</organism>
<evidence type="ECO:0000313" key="2">
    <source>
        <dbReference type="EMBL" id="SDJ65383.1"/>
    </source>
</evidence>
<dbReference type="RefSeq" id="WP_245724150.1">
    <property type="nucleotide sequence ID" value="NZ_FNFE01000001.1"/>
</dbReference>
<reference evidence="3" key="1">
    <citation type="submission" date="2016-10" db="EMBL/GenBank/DDBJ databases">
        <authorList>
            <person name="Varghese N."/>
            <person name="Submissions S."/>
        </authorList>
    </citation>
    <scope>NUCLEOTIDE SEQUENCE [LARGE SCALE GENOMIC DNA]</scope>
    <source>
        <strain evidence="3">B4,CECT 8067,JCM 17497</strain>
    </source>
</reference>
<dbReference type="STRING" id="1095776.SAMN04515672_1339"/>
<protein>
    <submittedName>
        <fullName evidence="2">Uncharacterized protein</fullName>
    </submittedName>
</protein>
<accession>A0A1G8VH99</accession>
<dbReference type="EMBL" id="FNFE01000001">
    <property type="protein sequence ID" value="SDJ65383.1"/>
    <property type="molecule type" value="Genomic_DNA"/>
</dbReference>
<name>A0A1G8VH99_9EURY</name>
<dbReference type="Proteomes" id="UP000198882">
    <property type="component" value="Unassembled WGS sequence"/>
</dbReference>
<gene>
    <name evidence="2" type="ORF">SAMN04515672_1339</name>
</gene>
<sequence length="82" mass="8782">MGAGSSFAATVVPRFATKQPREWIPSRPKADRFETLEAVTADALEQWSKSGNDPTVLRGAELTWKTPSGGSETGFVSAVADR</sequence>
<keyword evidence="3" id="KW-1185">Reference proteome</keyword>
<evidence type="ECO:0000313" key="3">
    <source>
        <dbReference type="Proteomes" id="UP000198882"/>
    </source>
</evidence>
<evidence type="ECO:0000256" key="1">
    <source>
        <dbReference type="SAM" id="MobiDB-lite"/>
    </source>
</evidence>
<feature type="region of interest" description="Disordered" evidence="1">
    <location>
        <begin position="63"/>
        <end position="82"/>
    </location>
</feature>
<proteinExistence type="predicted"/>